<dbReference type="InterPro" id="IPR038348">
    <property type="entry name" value="SLED_sf"/>
</dbReference>
<gene>
    <name evidence="7" type="ORF">PECUL_23A009947</name>
</gene>
<feature type="region of interest" description="Disordered" evidence="4">
    <location>
        <begin position="210"/>
        <end position="240"/>
    </location>
</feature>
<dbReference type="InterPro" id="IPR050548">
    <property type="entry name" value="PcG_chromatin_remod_factors"/>
</dbReference>
<feature type="compositionally biased region" description="Basic and acidic residues" evidence="4">
    <location>
        <begin position="487"/>
        <end position="498"/>
    </location>
</feature>
<dbReference type="PANTHER" id="PTHR12247">
    <property type="entry name" value="POLYCOMB GROUP PROTEIN"/>
    <property type="match status" value="1"/>
</dbReference>
<name>A0AAD1RG77_PELCU</name>
<proteinExistence type="predicted"/>
<feature type="domain" description="SLED" evidence="5">
    <location>
        <begin position="366"/>
        <end position="476"/>
    </location>
</feature>
<dbReference type="Proteomes" id="UP001295444">
    <property type="component" value="Chromosome 02"/>
</dbReference>
<feature type="region of interest" description="Disordered" evidence="4">
    <location>
        <begin position="484"/>
        <end position="503"/>
    </location>
</feature>
<feature type="region of interest" description="Disordered" evidence="4">
    <location>
        <begin position="644"/>
        <end position="670"/>
    </location>
</feature>
<dbReference type="GO" id="GO:0045892">
    <property type="term" value="P:negative regulation of DNA-templated transcription"/>
    <property type="evidence" value="ECO:0007669"/>
    <property type="project" value="TreeGrafter"/>
</dbReference>
<dbReference type="GO" id="GO:0005634">
    <property type="term" value="C:nucleus"/>
    <property type="evidence" value="ECO:0007669"/>
    <property type="project" value="UniProtKB-SubCell"/>
</dbReference>
<dbReference type="EMBL" id="OW240913">
    <property type="protein sequence ID" value="CAH2252311.1"/>
    <property type="molecule type" value="Genomic_DNA"/>
</dbReference>
<keyword evidence="3" id="KW-0539">Nucleus</keyword>
<evidence type="ECO:0000256" key="3">
    <source>
        <dbReference type="ARBA" id="ARBA00023242"/>
    </source>
</evidence>
<comment type="subcellular location">
    <subcellularLocation>
        <location evidence="1">Nucleus</location>
    </subcellularLocation>
</comment>
<evidence type="ECO:0000313" key="7">
    <source>
        <dbReference type="EMBL" id="CAH2252311.1"/>
    </source>
</evidence>
<feature type="region of interest" description="Disordered" evidence="4">
    <location>
        <begin position="530"/>
        <end position="560"/>
    </location>
</feature>
<dbReference type="Pfam" id="PF17208">
    <property type="entry name" value="RBR"/>
    <property type="match status" value="1"/>
</dbReference>
<dbReference type="GO" id="GO:0003682">
    <property type="term" value="F:chromatin binding"/>
    <property type="evidence" value="ECO:0007669"/>
    <property type="project" value="TreeGrafter"/>
</dbReference>
<dbReference type="Pfam" id="PF12140">
    <property type="entry name" value="SLED"/>
    <property type="match status" value="1"/>
</dbReference>
<evidence type="ECO:0000256" key="4">
    <source>
        <dbReference type="SAM" id="MobiDB-lite"/>
    </source>
</evidence>
<keyword evidence="8" id="KW-1185">Reference proteome</keyword>
<feature type="region of interest" description="Disordered" evidence="4">
    <location>
        <begin position="597"/>
        <end position="630"/>
    </location>
</feature>
<evidence type="ECO:0008006" key="9">
    <source>
        <dbReference type="Google" id="ProtNLM"/>
    </source>
</evidence>
<reference evidence="7" key="1">
    <citation type="submission" date="2022-03" db="EMBL/GenBank/DDBJ databases">
        <authorList>
            <person name="Alioto T."/>
            <person name="Alioto T."/>
            <person name="Gomez Garrido J."/>
        </authorList>
    </citation>
    <scope>NUCLEOTIDE SEQUENCE</scope>
</reference>
<dbReference type="AlphaFoldDB" id="A0AAD1RG77"/>
<evidence type="ECO:0000256" key="2">
    <source>
        <dbReference type="ARBA" id="ARBA00022491"/>
    </source>
</evidence>
<dbReference type="InterPro" id="IPR021987">
    <property type="entry name" value="SLED"/>
</dbReference>
<protein>
    <recommendedName>
        <fullName evidence="9">Sex comb on midleg-like protein 4</fullName>
    </recommendedName>
</protein>
<feature type="compositionally biased region" description="Basic residues" evidence="4">
    <location>
        <begin position="220"/>
        <end position="231"/>
    </location>
</feature>
<evidence type="ECO:0000259" key="5">
    <source>
        <dbReference type="Pfam" id="PF12140"/>
    </source>
</evidence>
<feature type="domain" description="Polycomb group protein RNA binding region" evidence="6">
    <location>
        <begin position="272"/>
        <end position="331"/>
    </location>
</feature>
<dbReference type="PANTHER" id="PTHR12247:SF85">
    <property type="entry name" value="SEX COMB ON MIDLEG-LIKE PROTEIN 4"/>
    <property type="match status" value="1"/>
</dbReference>
<accession>A0AAD1RG77</accession>
<organism evidence="7 8">
    <name type="scientific">Pelobates cultripes</name>
    <name type="common">Western spadefoot toad</name>
    <dbReference type="NCBI Taxonomy" id="61616"/>
    <lineage>
        <taxon>Eukaryota</taxon>
        <taxon>Metazoa</taxon>
        <taxon>Chordata</taxon>
        <taxon>Craniata</taxon>
        <taxon>Vertebrata</taxon>
        <taxon>Euteleostomi</taxon>
        <taxon>Amphibia</taxon>
        <taxon>Batrachia</taxon>
        <taxon>Anura</taxon>
        <taxon>Pelobatoidea</taxon>
        <taxon>Pelobatidae</taxon>
        <taxon>Pelobates</taxon>
    </lineage>
</organism>
<dbReference type="Gene3D" id="3.90.1150.190">
    <property type="entry name" value="SLED domain"/>
    <property type="match status" value="1"/>
</dbReference>
<dbReference type="InterPro" id="IPR033763">
    <property type="entry name" value="SCML2_RBR"/>
</dbReference>
<evidence type="ECO:0000256" key="1">
    <source>
        <dbReference type="ARBA" id="ARBA00004123"/>
    </source>
</evidence>
<evidence type="ECO:0000313" key="8">
    <source>
        <dbReference type="Proteomes" id="UP001295444"/>
    </source>
</evidence>
<evidence type="ECO:0000259" key="6">
    <source>
        <dbReference type="Pfam" id="PF17208"/>
    </source>
</evidence>
<dbReference type="GO" id="GO:0042393">
    <property type="term" value="F:histone binding"/>
    <property type="evidence" value="ECO:0007669"/>
    <property type="project" value="TreeGrafter"/>
</dbReference>
<sequence length="670" mass="74413">MDAPALLAVQDIGKPFKPKSVGKEGLWCTQTTLHTWERWGPEVIDAQTLHKEAPLTALQTSSPDLSLLTWSNLGIHKIKDLYTQNELKTFPTLQSEFSLNPRDIFTYLRVKNILQTRIKPAAPTPPLAIPSARYILTSRSIKPLALCYNALEKGKSMHKHSYMEKWEEDIGEPITIQQWHDAFQATKRASKSLSLWEAYSKIAMRCTLPTPHTTYDKPNKKPIKHNRHNHTNRGQSRDRIKMETQRAPNSGGSQSLYMNHSLLPVREHSVEMQSPRIPGRKRGRPPLHSNPLKMAVHNLYSGSAGAIPTVKIPKKRGRKPGFKLKSRVVMTPLAISPPRSTPEPDISSIPQDAATVPNSAVPQALTVCIYVNKQGNTGPYLDRKKVQQLPDHFGPERPSVVLQQAVQACIDCAHQQKSVFSLVKQGYGGEMVSVSASFEGKQHLLSLPVVNSIGYVLRFLKKLCRSLICDNLFSNQPFIQYSTTSDNPKEYDTGRMESARPQPTPIIQSTPPAHPCTTEHAPILQSTPLARPRTAEHASGSPLYRRACPRTPEHAPHTPDMPVYRRACGLRLAPVPQSMPPYPRACLQLAPVTQSTPPARPCTTEHAPIPQSTPPARPHTTEHISGSPPYQKARLRLAHILQSTPQTRSHSAEPASLPLPCAASDQTESN</sequence>
<keyword evidence="2" id="KW-0678">Repressor</keyword>
<dbReference type="FunFam" id="3.90.1150.190:FF:000001">
    <property type="entry name" value="Polycomb protein scmh1 isoform 4"/>
    <property type="match status" value="1"/>
</dbReference>